<evidence type="ECO:0000313" key="3">
    <source>
        <dbReference type="Proteomes" id="UP000762676"/>
    </source>
</evidence>
<reference evidence="2 3" key="1">
    <citation type="journal article" date="2021" name="Elife">
        <title>Chloroplast acquisition without the gene transfer in kleptoplastic sea slugs, Plakobranchus ocellatus.</title>
        <authorList>
            <person name="Maeda T."/>
            <person name="Takahashi S."/>
            <person name="Yoshida T."/>
            <person name="Shimamura S."/>
            <person name="Takaki Y."/>
            <person name="Nagai Y."/>
            <person name="Toyoda A."/>
            <person name="Suzuki Y."/>
            <person name="Arimoto A."/>
            <person name="Ishii H."/>
            <person name="Satoh N."/>
            <person name="Nishiyama T."/>
            <person name="Hasebe M."/>
            <person name="Maruyama T."/>
            <person name="Minagawa J."/>
            <person name="Obokata J."/>
            <person name="Shigenobu S."/>
        </authorList>
    </citation>
    <scope>NUCLEOTIDE SEQUENCE [LARGE SCALE GENOMIC DNA]</scope>
</reference>
<accession>A0AAV4JRC9</accession>
<dbReference type="Pfam" id="PF13676">
    <property type="entry name" value="TIR_2"/>
    <property type="match status" value="1"/>
</dbReference>
<dbReference type="EMBL" id="BMAT01013976">
    <property type="protein sequence ID" value="GFS24052.1"/>
    <property type="molecule type" value="Genomic_DNA"/>
</dbReference>
<dbReference type="InterPro" id="IPR000157">
    <property type="entry name" value="TIR_dom"/>
</dbReference>
<comment type="caution">
    <text evidence="2">The sequence shown here is derived from an EMBL/GenBank/DDBJ whole genome shotgun (WGS) entry which is preliminary data.</text>
</comment>
<dbReference type="Proteomes" id="UP000762676">
    <property type="component" value="Unassembled WGS sequence"/>
</dbReference>
<organism evidence="2 3">
    <name type="scientific">Elysia marginata</name>
    <dbReference type="NCBI Taxonomy" id="1093978"/>
    <lineage>
        <taxon>Eukaryota</taxon>
        <taxon>Metazoa</taxon>
        <taxon>Spiralia</taxon>
        <taxon>Lophotrochozoa</taxon>
        <taxon>Mollusca</taxon>
        <taxon>Gastropoda</taxon>
        <taxon>Heterobranchia</taxon>
        <taxon>Euthyneura</taxon>
        <taxon>Panpulmonata</taxon>
        <taxon>Sacoglossa</taxon>
        <taxon>Placobranchoidea</taxon>
        <taxon>Plakobranchidae</taxon>
        <taxon>Elysia</taxon>
    </lineage>
</organism>
<gene>
    <name evidence="2" type="ORF">ElyMa_006993500</name>
</gene>
<keyword evidence="3" id="KW-1185">Reference proteome</keyword>
<dbReference type="SUPFAM" id="SSF52200">
    <property type="entry name" value="Toll/Interleukin receptor TIR domain"/>
    <property type="match status" value="1"/>
</dbReference>
<proteinExistence type="predicted"/>
<dbReference type="PANTHER" id="PTHR47508:SF1">
    <property type="entry name" value="NON-SPECIFIC SERINE_THREONINE PROTEIN KINASE"/>
    <property type="match status" value="1"/>
</dbReference>
<dbReference type="Gene3D" id="3.40.50.10140">
    <property type="entry name" value="Toll/interleukin-1 receptor homology (TIR) domain"/>
    <property type="match status" value="1"/>
</dbReference>
<evidence type="ECO:0000313" key="2">
    <source>
        <dbReference type="EMBL" id="GFS24052.1"/>
    </source>
</evidence>
<feature type="non-terminal residue" evidence="2">
    <location>
        <position position="593"/>
    </location>
</feature>
<feature type="domain" description="TIR" evidence="1">
    <location>
        <begin position="103"/>
        <end position="232"/>
    </location>
</feature>
<evidence type="ECO:0000259" key="1">
    <source>
        <dbReference type="PROSITE" id="PS50104"/>
    </source>
</evidence>
<name>A0AAV4JRC9_9GAST</name>
<protein>
    <recommendedName>
        <fullName evidence="1">TIR domain-containing protein</fullName>
    </recommendedName>
</protein>
<dbReference type="PANTHER" id="PTHR47508">
    <property type="entry name" value="SAM DOMAIN-CONTAINING PROTEIN-RELATED"/>
    <property type="match status" value="1"/>
</dbReference>
<dbReference type="PROSITE" id="PS50104">
    <property type="entry name" value="TIR"/>
    <property type="match status" value="1"/>
</dbReference>
<dbReference type="AlphaFoldDB" id="A0AAV4JRC9"/>
<sequence>MEEIMLALKNCKVVVALVSDNFESDNLSHDLLLYTMDTLNKDFVIVVVGDSMDWQNKHLGMRIGKHEEMVMVKNKSRYNLERIKGMITVVNNKLAHNQPQVKTPPSVFISYCWSNSRIAQSLGTRGKPEALGWGDPREIKLELENRGISCWLDNDQPSAGKGLYKNIVEGIRNSKVLVACVSNEYAASDNCMMELRFGILTMNLPTVVVIVGTGNEWKESEVGILIQRSKASKVYFQKENRESYDILEAYVRERLPENADQLIQKEAAKEAFKSVQLREKSKEKKKHSDNSAIQEEYELMQRKFMRHIISYVSTLDEQPTPRLLVVDFEGIPTSSKMTAPVSQRISSETIDNSLSSLSKSKVRRAVRPRTANRSKIMSVVLEDKDTNWDTEQFCLKVLCENEKVVLEDKDTNWDTEQFCLKVLCENEKGWHVCKTSFPLRMNEDTKTIIKGCSVYLARMYAILKQSSVPLNCFESPLGQDFVSWVEQNAMDHANFVSSYMALRAKVVDDDDAQPFLSQLQRYLLPTGKIFWLCEDHASGPRTTRLPTEGTARSEVGLVLFEEDVKLREALVHSPKYSQRKSAPCPASSVKLPP</sequence>
<dbReference type="GO" id="GO:0007165">
    <property type="term" value="P:signal transduction"/>
    <property type="evidence" value="ECO:0007669"/>
    <property type="project" value="InterPro"/>
</dbReference>
<dbReference type="InterPro" id="IPR035897">
    <property type="entry name" value="Toll_tir_struct_dom_sf"/>
</dbReference>